<protein>
    <submittedName>
        <fullName evidence="1">HK97 gp10 family phage protein</fullName>
    </submittedName>
</protein>
<gene>
    <name evidence="1" type="ORF">RWE15_10385</name>
</gene>
<sequence>MKLKGADQLIGKLKRNANLGDVKNVVKMNGSEMQRSAQRYAPVDTGNLKRNIKYNSQDDGFTAQVASEAEYAAYQEYGTRYQSGKPHVRPAYHEQKSKFVTDMKRLMK</sequence>
<proteinExistence type="predicted"/>
<evidence type="ECO:0000313" key="2">
    <source>
        <dbReference type="Proteomes" id="UP001281447"/>
    </source>
</evidence>
<dbReference type="EMBL" id="JAWDIP010000003">
    <property type="protein sequence ID" value="MDY0394789.1"/>
    <property type="molecule type" value="Genomic_DNA"/>
</dbReference>
<name>A0ABU5C6D5_9BACI</name>
<organism evidence="1 2">
    <name type="scientific">Tigheibacillus halophilus</name>
    <dbReference type="NCBI Taxonomy" id="361280"/>
    <lineage>
        <taxon>Bacteria</taxon>
        <taxon>Bacillati</taxon>
        <taxon>Bacillota</taxon>
        <taxon>Bacilli</taxon>
        <taxon>Bacillales</taxon>
        <taxon>Bacillaceae</taxon>
        <taxon>Tigheibacillus</taxon>
    </lineage>
</organism>
<keyword evidence="2" id="KW-1185">Reference proteome</keyword>
<evidence type="ECO:0000313" key="1">
    <source>
        <dbReference type="EMBL" id="MDY0394789.1"/>
    </source>
</evidence>
<dbReference type="Proteomes" id="UP001281447">
    <property type="component" value="Unassembled WGS sequence"/>
</dbReference>
<accession>A0ABU5C6D5</accession>
<dbReference type="Pfam" id="PF04883">
    <property type="entry name" value="HK97-gp10_like"/>
    <property type="match status" value="1"/>
</dbReference>
<dbReference type="InterPro" id="IPR010064">
    <property type="entry name" value="HK97-gp10_tail"/>
</dbReference>
<dbReference type="NCBIfam" id="TIGR01725">
    <property type="entry name" value="phge_HK97_gp10"/>
    <property type="match status" value="1"/>
</dbReference>
<dbReference type="RefSeq" id="WP_390354142.1">
    <property type="nucleotide sequence ID" value="NZ_JBHUIZ010000005.1"/>
</dbReference>
<comment type="caution">
    <text evidence="1">The sequence shown here is derived from an EMBL/GenBank/DDBJ whole genome shotgun (WGS) entry which is preliminary data.</text>
</comment>
<reference evidence="1 2" key="1">
    <citation type="submission" date="2023-10" db="EMBL/GenBank/DDBJ databases">
        <title>Virgibacillus halophilus 5B73C genome.</title>
        <authorList>
            <person name="Miliotis G."/>
            <person name="Sengupta P."/>
            <person name="Hameed A."/>
            <person name="Chuvochina M."/>
            <person name="Mcdonagh F."/>
            <person name="Simpson A.C."/>
            <person name="Singh N.K."/>
            <person name="Rekha P.D."/>
            <person name="Raman K."/>
            <person name="Hugenholtz P."/>
            <person name="Venkateswaran K."/>
        </authorList>
    </citation>
    <scope>NUCLEOTIDE SEQUENCE [LARGE SCALE GENOMIC DNA]</scope>
    <source>
        <strain evidence="1 2">5B73C</strain>
    </source>
</reference>